<reference evidence="3" key="1">
    <citation type="journal article" date="2017" name="Nat. Microbiol.">
        <title>Global analysis of biosynthetic gene clusters reveals vast potential of secondary metabolite production in Penicillium species.</title>
        <authorList>
            <person name="Nielsen J.C."/>
            <person name="Grijseels S."/>
            <person name="Prigent S."/>
            <person name="Ji B."/>
            <person name="Dainat J."/>
            <person name="Nielsen K.F."/>
            <person name="Frisvad J.C."/>
            <person name="Workman M."/>
            <person name="Nielsen J."/>
        </authorList>
    </citation>
    <scope>NUCLEOTIDE SEQUENCE [LARGE SCALE GENOMIC DNA]</scope>
    <source>
        <strain evidence="3">IBT 14082</strain>
    </source>
</reference>
<dbReference type="SUPFAM" id="SSF55729">
    <property type="entry name" value="Acyl-CoA N-acyltransferases (Nat)"/>
    <property type="match status" value="1"/>
</dbReference>
<dbReference type="PANTHER" id="PTHR43415">
    <property type="entry name" value="SPERMIDINE N(1)-ACETYLTRANSFERASE"/>
    <property type="match status" value="1"/>
</dbReference>
<dbReference type="GO" id="GO:0016747">
    <property type="term" value="F:acyltransferase activity, transferring groups other than amino-acyl groups"/>
    <property type="evidence" value="ECO:0007669"/>
    <property type="project" value="InterPro"/>
</dbReference>
<name>A0A1V6U2M0_9EURO</name>
<dbReference type="Pfam" id="PF13302">
    <property type="entry name" value="Acetyltransf_3"/>
    <property type="match status" value="1"/>
</dbReference>
<accession>A0A1V6U2M0</accession>
<evidence type="ECO:0000313" key="3">
    <source>
        <dbReference type="Proteomes" id="UP000191342"/>
    </source>
</evidence>
<evidence type="ECO:0000259" key="1">
    <source>
        <dbReference type="Pfam" id="PF13302"/>
    </source>
</evidence>
<dbReference type="OrthoDB" id="64477at2759"/>
<comment type="caution">
    <text evidence="2">The sequence shown here is derived from an EMBL/GenBank/DDBJ whole genome shotgun (WGS) entry which is preliminary data.</text>
</comment>
<sequence length="202" mass="23361">MATDSGSDYGEERGSDAFQTKSLEFISYDPAKHDWFFNSIQQFSSSIINFCASSPRPMDIKFTSSVAKHLQRNSKLFVMIYAKDEDNAYKRVGTLFLESSHRDMAHHRCSKLGIGILKDYQHREAEAVEWALNWAFNSAGLHRVEMNVPSWNMRSGEVCEEIGFQTEGTRKECLFKDGKWWDEANMAILEKDWKQGHIKMEK</sequence>
<dbReference type="AlphaFoldDB" id="A0A1V6U2M0"/>
<dbReference type="InterPro" id="IPR000182">
    <property type="entry name" value="GNAT_dom"/>
</dbReference>
<dbReference type="PANTHER" id="PTHR43415:SF3">
    <property type="entry name" value="GNAT-FAMILY ACETYLTRANSFERASE"/>
    <property type="match status" value="1"/>
</dbReference>
<evidence type="ECO:0000313" key="2">
    <source>
        <dbReference type="EMBL" id="OQE32614.1"/>
    </source>
</evidence>
<proteinExistence type="predicted"/>
<gene>
    <name evidence="2" type="ORF">PENFLA_c001G10303</name>
</gene>
<keyword evidence="3" id="KW-1185">Reference proteome</keyword>
<dbReference type="Gene3D" id="3.40.630.30">
    <property type="match status" value="1"/>
</dbReference>
<dbReference type="Proteomes" id="UP000191342">
    <property type="component" value="Unassembled WGS sequence"/>
</dbReference>
<organism evidence="2 3">
    <name type="scientific">Penicillium flavigenum</name>
    <dbReference type="NCBI Taxonomy" id="254877"/>
    <lineage>
        <taxon>Eukaryota</taxon>
        <taxon>Fungi</taxon>
        <taxon>Dikarya</taxon>
        <taxon>Ascomycota</taxon>
        <taxon>Pezizomycotina</taxon>
        <taxon>Eurotiomycetes</taxon>
        <taxon>Eurotiomycetidae</taxon>
        <taxon>Eurotiales</taxon>
        <taxon>Aspergillaceae</taxon>
        <taxon>Penicillium</taxon>
    </lineage>
</organism>
<feature type="domain" description="N-acetyltransferase" evidence="1">
    <location>
        <begin position="78"/>
        <end position="165"/>
    </location>
</feature>
<protein>
    <recommendedName>
        <fullName evidence="1">N-acetyltransferase domain-containing protein</fullName>
    </recommendedName>
</protein>
<dbReference type="EMBL" id="MLQL01000001">
    <property type="protein sequence ID" value="OQE32614.1"/>
    <property type="molecule type" value="Genomic_DNA"/>
</dbReference>
<dbReference type="InterPro" id="IPR016181">
    <property type="entry name" value="Acyl_CoA_acyltransferase"/>
</dbReference>